<dbReference type="PANTHER" id="PTHR43284">
    <property type="entry name" value="ASPARAGINE SYNTHETASE (GLUTAMINE-HYDROLYZING)"/>
    <property type="match status" value="1"/>
</dbReference>
<gene>
    <name evidence="12" type="ORF">SAMN05444277_103283</name>
</gene>
<dbReference type="STRING" id="1465490.SAMN05444277_103283"/>
<feature type="domain" description="Glutamine amidotransferase type-2" evidence="11">
    <location>
        <begin position="2"/>
        <end position="214"/>
    </location>
</feature>
<dbReference type="InterPro" id="IPR014729">
    <property type="entry name" value="Rossmann-like_a/b/a_fold"/>
</dbReference>
<keyword evidence="6 8" id="KW-0315">Glutamine amidotransferase</keyword>
<evidence type="ECO:0000256" key="8">
    <source>
        <dbReference type="PIRSR" id="PIRSR001589-1"/>
    </source>
</evidence>
<dbReference type="Pfam" id="PF13537">
    <property type="entry name" value="GATase_7"/>
    <property type="match status" value="1"/>
</dbReference>
<dbReference type="Gene3D" id="3.40.50.620">
    <property type="entry name" value="HUPs"/>
    <property type="match status" value="1"/>
</dbReference>
<dbReference type="CDD" id="cd00712">
    <property type="entry name" value="AsnB"/>
    <property type="match status" value="1"/>
</dbReference>
<evidence type="ECO:0000313" key="12">
    <source>
        <dbReference type="EMBL" id="SFP94464.1"/>
    </source>
</evidence>
<evidence type="ECO:0000256" key="1">
    <source>
        <dbReference type="ARBA" id="ARBA00005187"/>
    </source>
</evidence>
<comment type="pathway">
    <text evidence="1">Amino-acid biosynthesis; L-asparagine biosynthesis; L-asparagine from L-aspartate (L-Gln route): step 1/1.</text>
</comment>
<dbReference type="InterPro" id="IPR029055">
    <property type="entry name" value="Ntn_hydrolases_N"/>
</dbReference>
<dbReference type="InterPro" id="IPR033738">
    <property type="entry name" value="AsnB_N"/>
</dbReference>
<dbReference type="GO" id="GO:0004066">
    <property type="term" value="F:asparagine synthase (glutamine-hydrolyzing) activity"/>
    <property type="evidence" value="ECO:0007669"/>
    <property type="project" value="UniProtKB-EC"/>
</dbReference>
<name>A0A1I5UGQ8_9BACT</name>
<dbReference type="CDD" id="cd01991">
    <property type="entry name" value="Asn_synthase_B_C"/>
    <property type="match status" value="1"/>
</dbReference>
<keyword evidence="4 9" id="KW-0547">Nucleotide-binding</keyword>
<keyword evidence="5 9" id="KW-0067">ATP-binding</keyword>
<dbReference type="AlphaFoldDB" id="A0A1I5UGQ8"/>
<dbReference type="InterPro" id="IPR017932">
    <property type="entry name" value="GATase_2_dom"/>
</dbReference>
<dbReference type="InterPro" id="IPR051786">
    <property type="entry name" value="ASN_synthetase/amidase"/>
</dbReference>
<evidence type="ECO:0000256" key="10">
    <source>
        <dbReference type="PIRSR" id="PIRSR001589-3"/>
    </source>
</evidence>
<evidence type="ECO:0000256" key="5">
    <source>
        <dbReference type="ARBA" id="ARBA00022840"/>
    </source>
</evidence>
<evidence type="ECO:0000256" key="6">
    <source>
        <dbReference type="ARBA" id="ARBA00022962"/>
    </source>
</evidence>
<keyword evidence="8" id="KW-0028">Amino-acid biosynthesis</keyword>
<comment type="catalytic activity">
    <reaction evidence="7">
        <text>L-aspartate + L-glutamine + ATP + H2O = L-asparagine + L-glutamate + AMP + diphosphate + H(+)</text>
        <dbReference type="Rhea" id="RHEA:12228"/>
        <dbReference type="ChEBI" id="CHEBI:15377"/>
        <dbReference type="ChEBI" id="CHEBI:15378"/>
        <dbReference type="ChEBI" id="CHEBI:29985"/>
        <dbReference type="ChEBI" id="CHEBI:29991"/>
        <dbReference type="ChEBI" id="CHEBI:30616"/>
        <dbReference type="ChEBI" id="CHEBI:33019"/>
        <dbReference type="ChEBI" id="CHEBI:58048"/>
        <dbReference type="ChEBI" id="CHEBI:58359"/>
        <dbReference type="ChEBI" id="CHEBI:456215"/>
        <dbReference type="EC" id="6.3.5.4"/>
    </reaction>
</comment>
<protein>
    <recommendedName>
        <fullName evidence="3">asparagine synthase (glutamine-hydrolyzing)</fullName>
        <ecNumber evidence="3">6.3.5.4</ecNumber>
    </recommendedName>
</protein>
<comment type="similarity">
    <text evidence="2">Belongs to the asparagine synthetase family.</text>
</comment>
<feature type="site" description="Important for beta-aspartyl-AMP intermediate formation" evidence="10">
    <location>
        <position position="369"/>
    </location>
</feature>
<sequence>MCGIAGFFDFNKNTSASVLQKMTDALIHRGPNDAGYEIIDNPYASIGLGQRRLSIIDLSANGRQPMHFENLSLIFNGEIYNYNSIREELIKAGYSFHSTSDTEVILKGYHKWGDAVVNKFIGMFAYIIYDSAKNEVTICRDRAGVKPLYYYWNNNILLFASELKSLHQHPSFQKEVDVNSLSLFLQYSYIPAPHTIFKNTFKLKPAHYLKLSLATKNITETRYWDVCNYYNKPTLDISEQEAIDEVEKLLISSYEYRMVADVPVGLFLSGGYDSTSVAAILQKNRTEKLKTFTIGYKEAAFNEAPEAKKIAAYLGTDHHEWYITAADAADVFHKLPEIYDEPFADNSVVPTALVSKLASQHVKVSLSADGGDEVFAGYNKFNQSIRYTESVPYFMQSLFGNVMSYINPEHIPYFNRQYNFATRYKKMQNIWKEKTPAAAMKYISQYITEEEADVFLKHKYEGYKTNFESGCKLSGDVNSLNKLLAIDYQTFLVDNNLVKVDRATMSVGLEGREPMLDHRIIEFVAQLPAHLKIRNHTNKYILKQIVHKYVPKELMDRPKMPFIAPLTVWFKDELKEKINYYLSEEKLNETGLFNNGPVMKLSKDYLQGKRVTYQKVWNILVFQLWYEKWCKNAA</sequence>
<dbReference type="InterPro" id="IPR001962">
    <property type="entry name" value="Asn_synthase"/>
</dbReference>
<evidence type="ECO:0000256" key="7">
    <source>
        <dbReference type="ARBA" id="ARBA00048741"/>
    </source>
</evidence>
<evidence type="ECO:0000259" key="11">
    <source>
        <dbReference type="PROSITE" id="PS51278"/>
    </source>
</evidence>
<dbReference type="NCBIfam" id="TIGR01536">
    <property type="entry name" value="asn_synth_AEB"/>
    <property type="match status" value="1"/>
</dbReference>
<dbReference type="GO" id="GO:0005829">
    <property type="term" value="C:cytosol"/>
    <property type="evidence" value="ECO:0007669"/>
    <property type="project" value="TreeGrafter"/>
</dbReference>
<feature type="binding site" evidence="9">
    <location>
        <position position="101"/>
    </location>
    <ligand>
        <name>L-glutamine</name>
        <dbReference type="ChEBI" id="CHEBI:58359"/>
    </ligand>
</feature>
<keyword evidence="8" id="KW-0061">Asparagine biosynthesis</keyword>
<reference evidence="12 13" key="1">
    <citation type="submission" date="2016-10" db="EMBL/GenBank/DDBJ databases">
        <authorList>
            <person name="de Groot N.N."/>
        </authorList>
    </citation>
    <scope>NUCLEOTIDE SEQUENCE [LARGE SCALE GENOMIC DNA]</scope>
    <source>
        <strain evidence="12 13">DSM 28286</strain>
    </source>
</reference>
<dbReference type="PANTHER" id="PTHR43284:SF1">
    <property type="entry name" value="ASPARAGINE SYNTHETASE"/>
    <property type="match status" value="1"/>
</dbReference>
<feature type="binding site" evidence="9">
    <location>
        <position position="294"/>
    </location>
    <ligand>
        <name>ATP</name>
        <dbReference type="ChEBI" id="CHEBI:30616"/>
    </ligand>
</feature>
<dbReference type="SUPFAM" id="SSF56235">
    <property type="entry name" value="N-terminal nucleophile aminohydrolases (Ntn hydrolases)"/>
    <property type="match status" value="1"/>
</dbReference>
<evidence type="ECO:0000313" key="13">
    <source>
        <dbReference type="Proteomes" id="UP000199031"/>
    </source>
</evidence>
<dbReference type="PROSITE" id="PS51278">
    <property type="entry name" value="GATASE_TYPE_2"/>
    <property type="match status" value="1"/>
</dbReference>
<dbReference type="EMBL" id="FOXQ01000003">
    <property type="protein sequence ID" value="SFP94464.1"/>
    <property type="molecule type" value="Genomic_DNA"/>
</dbReference>
<evidence type="ECO:0000256" key="9">
    <source>
        <dbReference type="PIRSR" id="PIRSR001589-2"/>
    </source>
</evidence>
<evidence type="ECO:0000256" key="3">
    <source>
        <dbReference type="ARBA" id="ARBA00012737"/>
    </source>
</evidence>
<dbReference type="SUPFAM" id="SSF52402">
    <property type="entry name" value="Adenine nucleotide alpha hydrolases-like"/>
    <property type="match status" value="1"/>
</dbReference>
<dbReference type="GO" id="GO:0006529">
    <property type="term" value="P:asparagine biosynthetic process"/>
    <property type="evidence" value="ECO:0007669"/>
    <property type="project" value="UniProtKB-KW"/>
</dbReference>
<proteinExistence type="inferred from homology"/>
<feature type="active site" description="For GATase activity" evidence="8">
    <location>
        <position position="2"/>
    </location>
</feature>
<dbReference type="InterPro" id="IPR006426">
    <property type="entry name" value="Asn_synth_AEB"/>
</dbReference>
<dbReference type="Gene3D" id="3.60.20.10">
    <property type="entry name" value="Glutamine Phosphoribosylpyrophosphate, subunit 1, domain 1"/>
    <property type="match status" value="1"/>
</dbReference>
<keyword evidence="13" id="KW-1185">Reference proteome</keyword>
<dbReference type="OrthoDB" id="9763290at2"/>
<dbReference type="RefSeq" id="WP_090656989.1">
    <property type="nucleotide sequence ID" value="NZ_FOXQ01000003.1"/>
</dbReference>
<dbReference type="EC" id="6.3.5.4" evidence="3"/>
<dbReference type="GO" id="GO:0005524">
    <property type="term" value="F:ATP binding"/>
    <property type="evidence" value="ECO:0007669"/>
    <property type="project" value="UniProtKB-KW"/>
</dbReference>
<dbReference type="Pfam" id="PF00733">
    <property type="entry name" value="Asn_synthase"/>
    <property type="match status" value="1"/>
</dbReference>
<organism evidence="12 13">
    <name type="scientific">Parafilimonas terrae</name>
    <dbReference type="NCBI Taxonomy" id="1465490"/>
    <lineage>
        <taxon>Bacteria</taxon>
        <taxon>Pseudomonadati</taxon>
        <taxon>Bacteroidota</taxon>
        <taxon>Chitinophagia</taxon>
        <taxon>Chitinophagales</taxon>
        <taxon>Chitinophagaceae</taxon>
        <taxon>Parafilimonas</taxon>
    </lineage>
</organism>
<dbReference type="Proteomes" id="UP000199031">
    <property type="component" value="Unassembled WGS sequence"/>
</dbReference>
<dbReference type="PIRSF" id="PIRSF001589">
    <property type="entry name" value="Asn_synthetase_glu-h"/>
    <property type="match status" value="1"/>
</dbReference>
<accession>A0A1I5UGQ8</accession>
<evidence type="ECO:0000256" key="2">
    <source>
        <dbReference type="ARBA" id="ARBA00005752"/>
    </source>
</evidence>
<evidence type="ECO:0000256" key="4">
    <source>
        <dbReference type="ARBA" id="ARBA00022741"/>
    </source>
</evidence>